<feature type="compositionally biased region" description="Polar residues" evidence="1">
    <location>
        <begin position="14"/>
        <end position="23"/>
    </location>
</feature>
<dbReference type="EnsemblPlants" id="ONIVA01G33170.1">
    <property type="protein sequence ID" value="ONIVA01G33170.1"/>
    <property type="gene ID" value="ONIVA01G33170"/>
</dbReference>
<protein>
    <submittedName>
        <fullName evidence="2">Uncharacterized protein</fullName>
    </submittedName>
</protein>
<dbReference type="AlphaFoldDB" id="A0A0E0FSB2"/>
<evidence type="ECO:0000313" key="3">
    <source>
        <dbReference type="Proteomes" id="UP000006591"/>
    </source>
</evidence>
<dbReference type="HOGENOM" id="CLU_2310715_0_0_1"/>
<evidence type="ECO:0000313" key="2">
    <source>
        <dbReference type="EnsemblPlants" id="ONIVA01G33170.1"/>
    </source>
</evidence>
<dbReference type="Proteomes" id="UP000006591">
    <property type="component" value="Chromosome 1"/>
</dbReference>
<dbReference type="Gramene" id="ONIVA01G33170.1">
    <property type="protein sequence ID" value="ONIVA01G33170.1"/>
    <property type="gene ID" value="ONIVA01G33170"/>
</dbReference>
<dbReference type="OMA" id="KVGRAWW"/>
<reference evidence="2" key="1">
    <citation type="submission" date="2015-04" db="UniProtKB">
        <authorList>
            <consortium name="EnsemblPlants"/>
        </authorList>
    </citation>
    <scope>IDENTIFICATION</scope>
    <source>
        <strain evidence="2">SL10</strain>
    </source>
</reference>
<name>A0A0E0FSB2_ORYNI</name>
<accession>A0A0E0FSB2</accession>
<sequence>MVASLCVMRFLSSSRGQLGTNPSPRRHHPSLLSPAFPRPKRVAESRLRQCGCGVVDGETKCVLVRHDKVGRAWWWWPARWPAQREVRPVEAEPNEVTSRGD</sequence>
<reference evidence="2" key="2">
    <citation type="submission" date="2018-04" db="EMBL/GenBank/DDBJ databases">
        <title>OnivRS2 (Oryza nivara Reference Sequence Version 2).</title>
        <authorList>
            <person name="Zhang J."/>
            <person name="Kudrna D."/>
            <person name="Lee S."/>
            <person name="Talag J."/>
            <person name="Rajasekar S."/>
            <person name="Welchert J."/>
            <person name="Hsing Y.-I."/>
            <person name="Wing R.A."/>
        </authorList>
    </citation>
    <scope>NUCLEOTIDE SEQUENCE [LARGE SCALE GENOMIC DNA]</scope>
</reference>
<proteinExistence type="predicted"/>
<keyword evidence="3" id="KW-1185">Reference proteome</keyword>
<feature type="region of interest" description="Disordered" evidence="1">
    <location>
        <begin position="14"/>
        <end position="36"/>
    </location>
</feature>
<evidence type="ECO:0000256" key="1">
    <source>
        <dbReference type="SAM" id="MobiDB-lite"/>
    </source>
</evidence>
<organism evidence="2">
    <name type="scientific">Oryza nivara</name>
    <name type="common">Indian wild rice</name>
    <name type="synonym">Oryza sativa f. spontanea</name>
    <dbReference type="NCBI Taxonomy" id="4536"/>
    <lineage>
        <taxon>Eukaryota</taxon>
        <taxon>Viridiplantae</taxon>
        <taxon>Streptophyta</taxon>
        <taxon>Embryophyta</taxon>
        <taxon>Tracheophyta</taxon>
        <taxon>Spermatophyta</taxon>
        <taxon>Magnoliopsida</taxon>
        <taxon>Liliopsida</taxon>
        <taxon>Poales</taxon>
        <taxon>Poaceae</taxon>
        <taxon>BOP clade</taxon>
        <taxon>Oryzoideae</taxon>
        <taxon>Oryzeae</taxon>
        <taxon>Oryzinae</taxon>
        <taxon>Oryza</taxon>
    </lineage>
</organism>